<dbReference type="AlphaFoldDB" id="A0A8J5UWM8"/>
<proteinExistence type="predicted"/>
<reference evidence="1" key="1">
    <citation type="submission" date="2020-03" db="EMBL/GenBank/DDBJ databases">
        <authorList>
            <person name="Chebbi M.A."/>
            <person name="Drezen J.M."/>
        </authorList>
    </citation>
    <scope>NUCLEOTIDE SEQUENCE</scope>
    <source>
        <tissue evidence="1">Whole body</tissue>
    </source>
</reference>
<name>A0A8J5UWM8_9HYME</name>
<accession>A0A8J5UWM8</accession>
<evidence type="ECO:0000313" key="1">
    <source>
        <dbReference type="EMBL" id="KAG8040965.1"/>
    </source>
</evidence>
<reference evidence="1" key="2">
    <citation type="submission" date="2021-04" db="EMBL/GenBank/DDBJ databases">
        <title>Genome-wide patterns of bracovirus chromosomal integration into multiple host tissues during parasitism.</title>
        <authorList>
            <person name="Chebbi M.A.C."/>
        </authorList>
    </citation>
    <scope>NUCLEOTIDE SEQUENCE</scope>
    <source>
        <tissue evidence="1">Whole body</tissue>
    </source>
</reference>
<sequence>MSADSRNVSSSGGLVSFISALEKFDRKNGSSLNSKLSDKLTKILNISETINSYVEPLLRLGADNISDDQDVLQFCPTDANAGQNDQFEYEKQIILKEYSEFIEKLTTEVKYKNRFNTCGLTTSLNQAVFDYFHHIIVTYLKEYVMLYFIDIIDARCLDWNVMPLLITRQNDSLNELSENIKLTRTFLATTNYSIHACDADYRNNTNGKSYYELERLFQTMIIAENELNNKNSCKHNCNLKIMYSYANHPE</sequence>
<comment type="caution">
    <text evidence="1">The sequence shown here is derived from an EMBL/GenBank/DDBJ whole genome shotgun (WGS) entry which is preliminary data.</text>
</comment>
<protein>
    <submittedName>
        <fullName evidence="1">Uncharacterized protein</fullName>
    </submittedName>
</protein>
<keyword evidence="2" id="KW-1185">Reference proteome</keyword>
<dbReference type="Pfam" id="PF16061">
    <property type="entry name" value="DUF4803"/>
    <property type="match status" value="1"/>
</dbReference>
<dbReference type="Proteomes" id="UP000729913">
    <property type="component" value="Unassembled WGS sequence"/>
</dbReference>
<dbReference type="InterPro" id="IPR032062">
    <property type="entry name" value="DUF4803"/>
</dbReference>
<gene>
    <name evidence="1" type="ORF">G9C98_001953</name>
</gene>
<organism evidence="1 2">
    <name type="scientific">Cotesia typhae</name>
    <dbReference type="NCBI Taxonomy" id="2053667"/>
    <lineage>
        <taxon>Eukaryota</taxon>
        <taxon>Metazoa</taxon>
        <taxon>Ecdysozoa</taxon>
        <taxon>Arthropoda</taxon>
        <taxon>Hexapoda</taxon>
        <taxon>Insecta</taxon>
        <taxon>Pterygota</taxon>
        <taxon>Neoptera</taxon>
        <taxon>Endopterygota</taxon>
        <taxon>Hymenoptera</taxon>
        <taxon>Apocrita</taxon>
        <taxon>Ichneumonoidea</taxon>
        <taxon>Braconidae</taxon>
        <taxon>Microgastrinae</taxon>
        <taxon>Cotesia</taxon>
    </lineage>
</organism>
<evidence type="ECO:0000313" key="2">
    <source>
        <dbReference type="Proteomes" id="UP000729913"/>
    </source>
</evidence>
<dbReference type="EMBL" id="JAAOIC020000019">
    <property type="protein sequence ID" value="KAG8040965.1"/>
    <property type="molecule type" value="Genomic_DNA"/>
</dbReference>